<dbReference type="InterPro" id="IPR003751">
    <property type="entry name" value="CsrA"/>
</dbReference>
<organism evidence="3 4">
    <name type="scientific">Anaerovirgula multivorans</name>
    <dbReference type="NCBI Taxonomy" id="312168"/>
    <lineage>
        <taxon>Bacteria</taxon>
        <taxon>Bacillati</taxon>
        <taxon>Bacillota</taxon>
        <taxon>Clostridia</taxon>
        <taxon>Peptostreptococcales</taxon>
        <taxon>Natronincolaceae</taxon>
        <taxon>Anaerovirgula</taxon>
    </lineage>
</organism>
<proteinExistence type="predicted"/>
<keyword evidence="2" id="KW-1005">Bacterial flagellum biogenesis</keyword>
<dbReference type="GO" id="GO:0006402">
    <property type="term" value="P:mRNA catabolic process"/>
    <property type="evidence" value="ECO:0007669"/>
    <property type="project" value="InterPro"/>
</dbReference>
<dbReference type="SUPFAM" id="SSF117130">
    <property type="entry name" value="CsrA-like"/>
    <property type="match status" value="1"/>
</dbReference>
<evidence type="ECO:0000313" key="4">
    <source>
        <dbReference type="Proteomes" id="UP000198304"/>
    </source>
</evidence>
<evidence type="ECO:0000256" key="1">
    <source>
        <dbReference type="ARBA" id="ARBA00022491"/>
    </source>
</evidence>
<keyword evidence="4" id="KW-1185">Reference proteome</keyword>
<evidence type="ECO:0000256" key="2">
    <source>
        <dbReference type="ARBA" id="ARBA00022795"/>
    </source>
</evidence>
<dbReference type="GO" id="GO:0003723">
    <property type="term" value="F:RNA binding"/>
    <property type="evidence" value="ECO:0007669"/>
    <property type="project" value="InterPro"/>
</dbReference>
<dbReference type="Gene3D" id="2.60.40.4380">
    <property type="entry name" value="Translational regulator CsrA"/>
    <property type="match status" value="1"/>
</dbReference>
<protein>
    <submittedName>
        <fullName evidence="3">Carbon storage regulator, CsrA</fullName>
    </submittedName>
</protein>
<name>A0A239CEQ8_9FIRM</name>
<dbReference type="GO" id="GO:0006109">
    <property type="term" value="P:regulation of carbohydrate metabolic process"/>
    <property type="evidence" value="ECO:0007669"/>
    <property type="project" value="InterPro"/>
</dbReference>
<dbReference type="AlphaFoldDB" id="A0A239CEQ8"/>
<evidence type="ECO:0000313" key="3">
    <source>
        <dbReference type="EMBL" id="SNS18372.1"/>
    </source>
</evidence>
<dbReference type="InterPro" id="IPR036107">
    <property type="entry name" value="CsrA_sf"/>
</dbReference>
<dbReference type="Pfam" id="PF02599">
    <property type="entry name" value="CsrA"/>
    <property type="match status" value="1"/>
</dbReference>
<reference evidence="3 4" key="1">
    <citation type="submission" date="2017-06" db="EMBL/GenBank/DDBJ databases">
        <authorList>
            <person name="Kim H.J."/>
            <person name="Triplett B.A."/>
        </authorList>
    </citation>
    <scope>NUCLEOTIDE SEQUENCE [LARGE SCALE GENOMIC DNA]</scope>
    <source>
        <strain evidence="3 4">SCA</strain>
    </source>
</reference>
<sequence length="97" mass="11193">MNRIEDKGVIQSRPLTMRRKLDKYSQGGDKMLVIGIKNGEYAMIGENIRIHIVKSKKHDLRLAIDAPKHLSIKRGECIEKSPKTVKKKFQRARIILN</sequence>
<accession>A0A239CEQ8</accession>
<gene>
    <name evidence="3" type="ORF">SAMN05446037_1005159</name>
</gene>
<keyword evidence="1" id="KW-0678">Repressor</keyword>
<dbReference type="GO" id="GO:0044781">
    <property type="term" value="P:bacterial-type flagellum organization"/>
    <property type="evidence" value="ECO:0007669"/>
    <property type="project" value="UniProtKB-KW"/>
</dbReference>
<dbReference type="Proteomes" id="UP000198304">
    <property type="component" value="Unassembled WGS sequence"/>
</dbReference>
<dbReference type="EMBL" id="FZOJ01000005">
    <property type="protein sequence ID" value="SNS18372.1"/>
    <property type="molecule type" value="Genomic_DNA"/>
</dbReference>